<keyword evidence="1 3" id="KW-0378">Hydrolase</keyword>
<dbReference type="PRINTS" id="PR00111">
    <property type="entry name" value="ABHYDROLASE"/>
</dbReference>
<comment type="caution">
    <text evidence="3">The sequence shown here is derived from an EMBL/GenBank/DDBJ whole genome shotgun (WGS) entry which is preliminary data.</text>
</comment>
<dbReference type="EMBL" id="JBIALX010000017">
    <property type="protein sequence ID" value="MFF0457627.1"/>
    <property type="molecule type" value="Genomic_DNA"/>
</dbReference>
<dbReference type="PANTHER" id="PTHR43798:SF31">
    <property type="entry name" value="AB HYDROLASE SUPERFAMILY PROTEIN YCLE"/>
    <property type="match status" value="1"/>
</dbReference>
<evidence type="ECO:0000259" key="2">
    <source>
        <dbReference type="Pfam" id="PF00561"/>
    </source>
</evidence>
<name>A0ABW6NT54_9NOCA</name>
<organism evidence="3 4">
    <name type="scientific">Nocardia africana</name>
    <dbReference type="NCBI Taxonomy" id="134964"/>
    <lineage>
        <taxon>Bacteria</taxon>
        <taxon>Bacillati</taxon>
        <taxon>Actinomycetota</taxon>
        <taxon>Actinomycetes</taxon>
        <taxon>Mycobacteriales</taxon>
        <taxon>Nocardiaceae</taxon>
        <taxon>Nocardia</taxon>
    </lineage>
</organism>
<keyword evidence="4" id="KW-1185">Reference proteome</keyword>
<dbReference type="InterPro" id="IPR029058">
    <property type="entry name" value="AB_hydrolase_fold"/>
</dbReference>
<dbReference type="GO" id="GO:0016787">
    <property type="term" value="F:hydrolase activity"/>
    <property type="evidence" value="ECO:0007669"/>
    <property type="project" value="UniProtKB-KW"/>
</dbReference>
<dbReference type="SUPFAM" id="SSF53474">
    <property type="entry name" value="alpha/beta-Hydrolases"/>
    <property type="match status" value="1"/>
</dbReference>
<feature type="domain" description="AB hydrolase-1" evidence="2">
    <location>
        <begin position="32"/>
        <end position="273"/>
    </location>
</feature>
<evidence type="ECO:0000313" key="3">
    <source>
        <dbReference type="EMBL" id="MFF0457627.1"/>
    </source>
</evidence>
<dbReference type="Gene3D" id="3.40.50.1820">
    <property type="entry name" value="alpha/beta hydrolase"/>
    <property type="match status" value="1"/>
</dbReference>
<dbReference type="InterPro" id="IPR000639">
    <property type="entry name" value="Epox_hydrolase-like"/>
</dbReference>
<evidence type="ECO:0000313" key="4">
    <source>
        <dbReference type="Proteomes" id="UP001601521"/>
    </source>
</evidence>
<sequence length="288" mass="31502">MSTSVDAHAVPDLLELPTEHGVLRYRDSGEGPPLLMLHGSGPGVTGWRNFSGNVPTFAQNYRTLVLEFPGFGVSDDFGAAHPMMSAQLAVTAFLDGLGLETVRIIGNSMGGFVATEFALAAPQRVDRLVTIGGIGTTIFSPQPGEGIIRLSEFVENPSRDSLVAWLRSMVYDQALLTEELIEQRWEQATEPGVLENSRRMYGRAALARMAEAARAADVTPGWANLRRISVPTLITWGRDDRVSPVDMSLIAMRTLPRGEVHIFPNCGHWVMIEQKQAWEATVSAFLAR</sequence>
<evidence type="ECO:0000256" key="1">
    <source>
        <dbReference type="ARBA" id="ARBA00022801"/>
    </source>
</evidence>
<gene>
    <name evidence="3" type="ORF">ACFYTH_30050</name>
</gene>
<dbReference type="PRINTS" id="PR00412">
    <property type="entry name" value="EPOXHYDRLASE"/>
</dbReference>
<dbReference type="Proteomes" id="UP001601521">
    <property type="component" value="Unassembled WGS sequence"/>
</dbReference>
<dbReference type="Pfam" id="PF00561">
    <property type="entry name" value="Abhydrolase_1"/>
    <property type="match status" value="1"/>
</dbReference>
<proteinExistence type="predicted"/>
<accession>A0ABW6NT54</accession>
<reference evidence="3 4" key="1">
    <citation type="submission" date="2024-10" db="EMBL/GenBank/DDBJ databases">
        <title>The Natural Products Discovery Center: Release of the First 8490 Sequenced Strains for Exploring Actinobacteria Biosynthetic Diversity.</title>
        <authorList>
            <person name="Kalkreuter E."/>
            <person name="Kautsar S.A."/>
            <person name="Yang D."/>
            <person name="Bader C.D."/>
            <person name="Teijaro C.N."/>
            <person name="Fluegel L."/>
            <person name="Davis C.M."/>
            <person name="Simpson J.R."/>
            <person name="Lauterbach L."/>
            <person name="Steele A.D."/>
            <person name="Gui C."/>
            <person name="Meng S."/>
            <person name="Li G."/>
            <person name="Viehrig K."/>
            <person name="Ye F."/>
            <person name="Su P."/>
            <person name="Kiefer A.F."/>
            <person name="Nichols A."/>
            <person name="Cepeda A.J."/>
            <person name="Yan W."/>
            <person name="Fan B."/>
            <person name="Jiang Y."/>
            <person name="Adhikari A."/>
            <person name="Zheng C.-J."/>
            <person name="Schuster L."/>
            <person name="Cowan T.M."/>
            <person name="Smanski M.J."/>
            <person name="Chevrette M.G."/>
            <person name="De Carvalho L.P.S."/>
            <person name="Shen B."/>
        </authorList>
    </citation>
    <scope>NUCLEOTIDE SEQUENCE [LARGE SCALE GENOMIC DNA]</scope>
    <source>
        <strain evidence="3 4">NPDC004550</strain>
    </source>
</reference>
<protein>
    <submittedName>
        <fullName evidence="3">Alpha/beta fold hydrolase</fullName>
    </submittedName>
</protein>
<dbReference type="InterPro" id="IPR000073">
    <property type="entry name" value="AB_hydrolase_1"/>
</dbReference>
<dbReference type="RefSeq" id="WP_387254901.1">
    <property type="nucleotide sequence ID" value="NZ_JBIALX010000017.1"/>
</dbReference>
<dbReference type="PANTHER" id="PTHR43798">
    <property type="entry name" value="MONOACYLGLYCEROL LIPASE"/>
    <property type="match status" value="1"/>
</dbReference>
<dbReference type="InterPro" id="IPR050266">
    <property type="entry name" value="AB_hydrolase_sf"/>
</dbReference>